<reference evidence="2" key="1">
    <citation type="journal article" date="2018" name="Genome Biol. Evol.">
        <title>Genomics and development of Lentinus tigrinus, a white-rot wood-decaying mushroom with dimorphic fruiting bodies.</title>
        <authorList>
            <person name="Wu B."/>
            <person name="Xu Z."/>
            <person name="Knudson A."/>
            <person name="Carlson A."/>
            <person name="Chen N."/>
            <person name="Kovaka S."/>
            <person name="LaButti K."/>
            <person name="Lipzen A."/>
            <person name="Pennachio C."/>
            <person name="Riley R."/>
            <person name="Schakwitz W."/>
            <person name="Umezawa K."/>
            <person name="Ohm R.A."/>
            <person name="Grigoriev I.V."/>
            <person name="Nagy L.G."/>
            <person name="Gibbons J."/>
            <person name="Hibbett D."/>
        </authorList>
    </citation>
    <scope>NUCLEOTIDE SEQUENCE [LARGE SCALE GENOMIC DNA]</scope>
    <source>
        <strain evidence="2">ALCF2SS1-6</strain>
    </source>
</reference>
<dbReference type="Proteomes" id="UP000313359">
    <property type="component" value="Unassembled WGS sequence"/>
</dbReference>
<accession>A0A5C2SNI2</accession>
<protein>
    <recommendedName>
        <fullName evidence="1">F-box domain-containing protein</fullName>
    </recommendedName>
</protein>
<dbReference type="Gene3D" id="1.20.1280.50">
    <property type="match status" value="1"/>
</dbReference>
<keyword evidence="3" id="KW-1185">Reference proteome</keyword>
<feature type="domain" description="F-box" evidence="1">
    <location>
        <begin position="31"/>
        <end position="84"/>
    </location>
</feature>
<dbReference type="InterPro" id="IPR036047">
    <property type="entry name" value="F-box-like_dom_sf"/>
</dbReference>
<dbReference type="STRING" id="1328759.A0A5C2SNI2"/>
<evidence type="ECO:0000259" key="1">
    <source>
        <dbReference type="Pfam" id="PF12937"/>
    </source>
</evidence>
<dbReference type="InterPro" id="IPR001810">
    <property type="entry name" value="F-box_dom"/>
</dbReference>
<dbReference type="EMBL" id="ML122252">
    <property type="protein sequence ID" value="RPD65190.1"/>
    <property type="molecule type" value="Genomic_DNA"/>
</dbReference>
<name>A0A5C2SNI2_9APHY</name>
<sequence>MATREYPTPIHVTFRSTAATEIRGTAQDLTAKLPAELMLEIFLILKAADGSHRFGFTAEWVRVTWVCSRWRAIALSYSHIWSSVSMVKKVVDTRDALEEQLLRSRNTGLDLRIEITSQRQWNDKLKLVGNRRRNTKITMLDVTYTAANSEYLKKRIACFRDSLRSLKLCRTRTRSNNEPSRLWVFDPHDLPHLQSLSVTYILPRATSPWKSITRLEIVDLFSTNHLLPFLHCFPSLEELLLMTSRTMRSSYDPDALSSMPFIPKLRLVQLNAIDMEISWSLTPSMRIPELRILSFGAQVRSPVVASSERVFRGLFSQKLKHVFPLGPRPHSALGAEAPGVDISMFGITIGTQLDGDPDVGEYQQWSVVLPRPSGDRALSSLAEYCPLIQRMPSRVNSAIILRLDIHVGHSVSVEQEWTLWLKPLSQVHSLVLGCGALVREVLPHLRNDLRILPALKNLKLCLCKLDDGSTTVFSQPDFCQWLRHRKALQLPLENLTIREPADRPQIPDDTYIVRFSELIAGQVRDCDTGIERAWPIKEACMVCDSGN</sequence>
<organism evidence="2 3">
    <name type="scientific">Lentinus tigrinus ALCF2SS1-6</name>
    <dbReference type="NCBI Taxonomy" id="1328759"/>
    <lineage>
        <taxon>Eukaryota</taxon>
        <taxon>Fungi</taxon>
        <taxon>Dikarya</taxon>
        <taxon>Basidiomycota</taxon>
        <taxon>Agaricomycotina</taxon>
        <taxon>Agaricomycetes</taxon>
        <taxon>Polyporales</taxon>
        <taxon>Polyporaceae</taxon>
        <taxon>Lentinus</taxon>
    </lineage>
</organism>
<evidence type="ECO:0000313" key="2">
    <source>
        <dbReference type="EMBL" id="RPD65190.1"/>
    </source>
</evidence>
<dbReference type="OrthoDB" id="2758786at2759"/>
<evidence type="ECO:0000313" key="3">
    <source>
        <dbReference type="Proteomes" id="UP000313359"/>
    </source>
</evidence>
<dbReference type="Pfam" id="PF12937">
    <property type="entry name" value="F-box-like"/>
    <property type="match status" value="1"/>
</dbReference>
<dbReference type="SUPFAM" id="SSF52047">
    <property type="entry name" value="RNI-like"/>
    <property type="match status" value="1"/>
</dbReference>
<gene>
    <name evidence="2" type="ORF">L227DRAFT_630625</name>
</gene>
<dbReference type="SUPFAM" id="SSF81383">
    <property type="entry name" value="F-box domain"/>
    <property type="match status" value="1"/>
</dbReference>
<dbReference type="AlphaFoldDB" id="A0A5C2SNI2"/>
<proteinExistence type="predicted"/>